<dbReference type="InterPro" id="IPR001375">
    <property type="entry name" value="Peptidase_S9_cat"/>
</dbReference>
<gene>
    <name evidence="7" type="ORF">J3U87_26995</name>
</gene>
<dbReference type="InterPro" id="IPR011659">
    <property type="entry name" value="WD40"/>
</dbReference>
<protein>
    <submittedName>
        <fullName evidence="7">S9 family peptidase</fullName>
    </submittedName>
</protein>
<evidence type="ECO:0000259" key="6">
    <source>
        <dbReference type="Pfam" id="PF00326"/>
    </source>
</evidence>
<dbReference type="GO" id="GO:0004252">
    <property type="term" value="F:serine-type endopeptidase activity"/>
    <property type="evidence" value="ECO:0007669"/>
    <property type="project" value="TreeGrafter"/>
</dbReference>
<dbReference type="Proteomes" id="UP000663929">
    <property type="component" value="Chromosome"/>
</dbReference>
<evidence type="ECO:0000256" key="3">
    <source>
        <dbReference type="ARBA" id="ARBA00022729"/>
    </source>
</evidence>
<dbReference type="InterPro" id="IPR029058">
    <property type="entry name" value="AB_hydrolase_fold"/>
</dbReference>
<sequence length="689" mass="76465">MISSRKGRGVLGFFVWVALSAVLVVATDRRPMTAEDLWAMARIASPKLSPDGKWVVYAQSVFDMEKNKGNSDLWLVPFDGSEPARQLTWQNGSDNGAVWHPDGRSLLFRSKRNGDGTQLYLLPMNGGEARPLTSLPVSPSAPQWSPDGKTVYFLAQTWPDINDDFDALKDRLKEIKDDPTQAKITESRLVRYWDHYMKAGAVQHLFALDVASGKVVDLMPGETLLLPFWSSSSTFAVSPDGTQIAFSANKTEPPYTTLDFDLFLIPSSGGTRADGTIRNLTESNPAFDHHPRFSPDGTHLYFDRNDRVSVAPDVSELARLKLADGSVETLLPDFEEEVGSLAFTPNGKGILFVAQKQGHNQVFRANLGNRKVTEVFSKHSSTGLSVSKQGDMVFLQEAIGFPARLLAMKAKDKEPRILVDPNAERMAALDVGAAESMTFKGADGDDTQMFVIYPPGFDSTKKWPLLQVIHGGPHSASRDAFHYRWNLSLFAAKGYVVSAVNFHGSTGFGQAFRESIWGAHGDKPFDDIMKSTDFLVGKGFIDEKRMAVTGGSYGGYMVSWIVGHTDRFAAAVNHAGVYDLMSQFASDWTWSRPGNYGAAPWEDPERIDRYSPSRFAKNFSTPTLIIHGEKDYRVPYTQGLNMYQVLKGKGVPSRLVIYPSENHWILTPKGGVLWWKEVHDWLGRYLAAQ</sequence>
<dbReference type="PANTHER" id="PTHR42776:SF13">
    <property type="entry name" value="DIPEPTIDYL-PEPTIDASE 5"/>
    <property type="match status" value="1"/>
</dbReference>
<evidence type="ECO:0000256" key="4">
    <source>
        <dbReference type="ARBA" id="ARBA00022801"/>
    </source>
</evidence>
<dbReference type="SUPFAM" id="SSF53474">
    <property type="entry name" value="alpha/beta-Hydrolases"/>
    <property type="match status" value="1"/>
</dbReference>
<evidence type="ECO:0000256" key="2">
    <source>
        <dbReference type="ARBA" id="ARBA00022670"/>
    </source>
</evidence>
<keyword evidence="8" id="KW-1185">Reference proteome</keyword>
<dbReference type="GO" id="GO:0006508">
    <property type="term" value="P:proteolysis"/>
    <property type="evidence" value="ECO:0007669"/>
    <property type="project" value="UniProtKB-KW"/>
</dbReference>
<reference evidence="7" key="1">
    <citation type="submission" date="2021-03" db="EMBL/GenBank/DDBJ databases">
        <title>Acanthopleuribacteraceae sp. M133.</title>
        <authorList>
            <person name="Wang G."/>
        </authorList>
    </citation>
    <scope>NUCLEOTIDE SEQUENCE</scope>
    <source>
        <strain evidence="7">M133</strain>
    </source>
</reference>
<keyword evidence="4" id="KW-0378">Hydrolase</keyword>
<dbReference type="SUPFAM" id="SSF82171">
    <property type="entry name" value="DPP6 N-terminal domain-like"/>
    <property type="match status" value="1"/>
</dbReference>
<organism evidence="7 8">
    <name type="scientific">Sulfidibacter corallicola</name>
    <dbReference type="NCBI Taxonomy" id="2818388"/>
    <lineage>
        <taxon>Bacteria</taxon>
        <taxon>Pseudomonadati</taxon>
        <taxon>Acidobacteriota</taxon>
        <taxon>Holophagae</taxon>
        <taxon>Acanthopleuribacterales</taxon>
        <taxon>Acanthopleuribacteraceae</taxon>
        <taxon>Sulfidibacter</taxon>
    </lineage>
</organism>
<dbReference type="RefSeq" id="WP_237378890.1">
    <property type="nucleotide sequence ID" value="NZ_CP071793.1"/>
</dbReference>
<keyword evidence="3" id="KW-0732">Signal</keyword>
<dbReference type="EMBL" id="CP071793">
    <property type="protein sequence ID" value="QTD49249.1"/>
    <property type="molecule type" value="Genomic_DNA"/>
</dbReference>
<dbReference type="Pfam" id="PF07676">
    <property type="entry name" value="PD40"/>
    <property type="match status" value="4"/>
</dbReference>
<dbReference type="Pfam" id="PF00326">
    <property type="entry name" value="Peptidase_S9"/>
    <property type="match status" value="1"/>
</dbReference>
<keyword evidence="5" id="KW-0720">Serine protease</keyword>
<dbReference type="InterPro" id="IPR011042">
    <property type="entry name" value="6-blade_b-propeller_TolB-like"/>
</dbReference>
<evidence type="ECO:0000313" key="8">
    <source>
        <dbReference type="Proteomes" id="UP000663929"/>
    </source>
</evidence>
<evidence type="ECO:0000256" key="1">
    <source>
        <dbReference type="ARBA" id="ARBA00010040"/>
    </source>
</evidence>
<evidence type="ECO:0000313" key="7">
    <source>
        <dbReference type="EMBL" id="QTD49249.1"/>
    </source>
</evidence>
<keyword evidence="2" id="KW-0645">Protease</keyword>
<accession>A0A8A4TGQ3</accession>
<dbReference type="Gene3D" id="3.40.50.1820">
    <property type="entry name" value="alpha/beta hydrolase"/>
    <property type="match status" value="1"/>
</dbReference>
<dbReference type="Gene3D" id="2.120.10.30">
    <property type="entry name" value="TolB, C-terminal domain"/>
    <property type="match status" value="2"/>
</dbReference>
<name>A0A8A4TGQ3_SULCO</name>
<comment type="similarity">
    <text evidence="1">Belongs to the peptidase S9C family.</text>
</comment>
<dbReference type="KEGG" id="scor:J3U87_26995"/>
<proteinExistence type="inferred from homology"/>
<feature type="domain" description="Peptidase S9 prolyl oligopeptidase catalytic" evidence="6">
    <location>
        <begin position="482"/>
        <end position="687"/>
    </location>
</feature>
<dbReference type="AlphaFoldDB" id="A0A8A4TGQ3"/>
<dbReference type="FunFam" id="3.40.50.1820:FF:000028">
    <property type="entry name" value="S9 family peptidase"/>
    <property type="match status" value="1"/>
</dbReference>
<evidence type="ECO:0000256" key="5">
    <source>
        <dbReference type="ARBA" id="ARBA00022825"/>
    </source>
</evidence>
<dbReference type="PANTHER" id="PTHR42776">
    <property type="entry name" value="SERINE PEPTIDASE S9 FAMILY MEMBER"/>
    <property type="match status" value="1"/>
</dbReference>